<gene>
    <name evidence="5" type="ORF">OXD698_LOCUS27078</name>
</gene>
<accession>A0A819LAB8</accession>
<keyword evidence="1" id="KW-1015">Disulfide bond</keyword>
<evidence type="ECO:0000256" key="2">
    <source>
        <dbReference type="PROSITE-ProRule" id="PRU00039"/>
    </source>
</evidence>
<dbReference type="InterPro" id="IPR006207">
    <property type="entry name" value="Cys_knot_C"/>
</dbReference>
<protein>
    <recommendedName>
        <fullName evidence="4">CTCK domain-containing protein</fullName>
    </recommendedName>
</protein>
<feature type="region of interest" description="Disordered" evidence="3">
    <location>
        <begin position="51"/>
        <end position="78"/>
    </location>
</feature>
<feature type="compositionally biased region" description="Low complexity" evidence="3">
    <location>
        <begin position="434"/>
        <end position="475"/>
    </location>
</feature>
<dbReference type="SUPFAM" id="SSF82895">
    <property type="entry name" value="TSP-1 type 1 repeat"/>
    <property type="match status" value="1"/>
</dbReference>
<feature type="compositionally biased region" description="Low complexity" evidence="3">
    <location>
        <begin position="55"/>
        <end position="78"/>
    </location>
</feature>
<feature type="region of interest" description="Disordered" evidence="3">
    <location>
        <begin position="232"/>
        <end position="280"/>
    </location>
</feature>
<dbReference type="InterPro" id="IPR036383">
    <property type="entry name" value="TSP1_rpt_sf"/>
</dbReference>
<name>A0A819LAB8_9BILA</name>
<proteinExistence type="predicted"/>
<feature type="compositionally biased region" description="Polar residues" evidence="3">
    <location>
        <begin position="366"/>
        <end position="397"/>
    </location>
</feature>
<evidence type="ECO:0000256" key="3">
    <source>
        <dbReference type="SAM" id="MobiDB-lite"/>
    </source>
</evidence>
<feature type="compositionally biased region" description="Low complexity" evidence="3">
    <location>
        <begin position="255"/>
        <end position="280"/>
    </location>
</feature>
<dbReference type="EMBL" id="CAJOAZ010002767">
    <property type="protein sequence ID" value="CAF3958002.1"/>
    <property type="molecule type" value="Genomic_DNA"/>
</dbReference>
<sequence length="846" mass="89972">MLKPRFSNCSDNLSNVVILHSNSACRRSSVPADGDVISMIVCNSAGTTTIHGSETSHATGTGVTSASGSTTVGASGTTTKQCQEMEAVDDAVSKTITVTPKDIDQNKKGDFKPDSKTGVNFPEEDKHPTINVPFGTPATVRGVSMPRDTTNSNVESFKVTFYGTTNQPINKQPLESTPSGDKNHPASLNPSQIPSDVLVKRVEITDIKTTDNQAPRGVVLDIKACTEATAGTTGVSAGTTPVHGSEASHATGTAVTSPSGSATGVTSASGSTTVGASGTTTKQCQEMEAVDDAVSKTITVTPKDIDQNKKGDFKPDSKTGVNFPEEDKHPTINIPFGTSATVRGVSMPRDTPNNNVESFKVTFYGTTNQPINKQPLESTASGDKNHPASLNPSQIPSDQLVKRIEITDIKTTDNQAPRGVVLDIKACTEATAGTTGVSAGTTPVHGSETSQGTGTGITSVTGSTTTGKTPTRCSTENSLDEALGLIGAESITETTKAETKPVGFSIRVNGSGWTPSSAFSSLNIDFRHPVEIGRIRLTADNLKDWRLYYQSASDVFPRLSAYNNPSVIVNNEIILSTTLNATKIRITPNSDVKNLHVEVFACSSFVAETTTTGTPCVLSEWSAWSPCSRTCGIGFKTRTRNGSSSKSCSEAQLIEHQSCSDRRCECLLDEAFYVRIFNKKPVGDKEIGYVDTYSNGTTQARNIIYVNDTVDQGTMIRTRDSCHIVHCTADGLKLSDNQCLTTTTTTPITNTTRCTVQQFDSSPLKVNNGQCTSRDSFPRERCSGQCESDSMRQCTCCSVGETYVQSVVFDCFANGSPTVTEQKTIQIRRIKSCNCNVCSGGIISKN</sequence>
<feature type="domain" description="CTCK" evidence="4">
    <location>
        <begin position="754"/>
        <end position="839"/>
    </location>
</feature>
<evidence type="ECO:0000313" key="5">
    <source>
        <dbReference type="EMBL" id="CAF3958002.1"/>
    </source>
</evidence>
<feature type="region of interest" description="Disordered" evidence="3">
    <location>
        <begin position="306"/>
        <end position="329"/>
    </location>
</feature>
<feature type="compositionally biased region" description="Basic and acidic residues" evidence="3">
    <location>
        <begin position="306"/>
        <end position="317"/>
    </location>
</feature>
<reference evidence="5" key="1">
    <citation type="submission" date="2021-02" db="EMBL/GenBank/DDBJ databases">
        <authorList>
            <person name="Nowell W R."/>
        </authorList>
    </citation>
    <scope>NUCLEOTIDE SEQUENCE</scope>
</reference>
<feature type="region of interest" description="Disordered" evidence="3">
    <location>
        <begin position="104"/>
        <end position="129"/>
    </location>
</feature>
<feature type="region of interest" description="Disordered" evidence="3">
    <location>
        <begin position="165"/>
        <end position="192"/>
    </location>
</feature>
<evidence type="ECO:0000313" key="6">
    <source>
        <dbReference type="Proteomes" id="UP000663844"/>
    </source>
</evidence>
<evidence type="ECO:0000259" key="4">
    <source>
        <dbReference type="PROSITE" id="PS01225"/>
    </source>
</evidence>
<comment type="caution">
    <text evidence="5">The sequence shown here is derived from an EMBL/GenBank/DDBJ whole genome shotgun (WGS) entry which is preliminary data.</text>
</comment>
<evidence type="ECO:0000256" key="1">
    <source>
        <dbReference type="ARBA" id="ARBA00023157"/>
    </source>
</evidence>
<dbReference type="Gene3D" id="2.20.100.10">
    <property type="entry name" value="Thrombospondin type-1 (TSP1) repeat"/>
    <property type="match status" value="1"/>
</dbReference>
<feature type="compositionally biased region" description="Basic and acidic residues" evidence="3">
    <location>
        <begin position="104"/>
        <end position="115"/>
    </location>
</feature>
<dbReference type="PROSITE" id="PS50092">
    <property type="entry name" value="TSP1"/>
    <property type="match status" value="1"/>
</dbReference>
<organism evidence="5 6">
    <name type="scientific">Adineta steineri</name>
    <dbReference type="NCBI Taxonomy" id="433720"/>
    <lineage>
        <taxon>Eukaryota</taxon>
        <taxon>Metazoa</taxon>
        <taxon>Spiralia</taxon>
        <taxon>Gnathifera</taxon>
        <taxon>Rotifera</taxon>
        <taxon>Eurotatoria</taxon>
        <taxon>Bdelloidea</taxon>
        <taxon>Adinetida</taxon>
        <taxon>Adinetidae</taxon>
        <taxon>Adineta</taxon>
    </lineage>
</organism>
<feature type="region of interest" description="Disordered" evidence="3">
    <location>
        <begin position="366"/>
        <end position="399"/>
    </location>
</feature>
<dbReference type="SMART" id="SM00209">
    <property type="entry name" value="TSP1"/>
    <property type="match status" value="1"/>
</dbReference>
<comment type="caution">
    <text evidence="2">Lacks conserved residue(s) required for the propagation of feature annotation.</text>
</comment>
<dbReference type="InterPro" id="IPR000884">
    <property type="entry name" value="TSP1_rpt"/>
</dbReference>
<feature type="region of interest" description="Disordered" evidence="3">
    <location>
        <begin position="434"/>
        <end position="476"/>
    </location>
</feature>
<dbReference type="PROSITE" id="PS01225">
    <property type="entry name" value="CTCK_2"/>
    <property type="match status" value="1"/>
</dbReference>
<dbReference type="Proteomes" id="UP000663844">
    <property type="component" value="Unassembled WGS sequence"/>
</dbReference>
<dbReference type="Pfam" id="PF00090">
    <property type="entry name" value="TSP_1"/>
    <property type="match status" value="1"/>
</dbReference>
<dbReference type="AlphaFoldDB" id="A0A819LAB8"/>